<keyword evidence="3 13" id="KW-1003">Cell membrane</keyword>
<comment type="subcellular location">
    <subcellularLocation>
        <location evidence="2 13">Cell membrane</location>
        <topology evidence="2 13">Multi-pass membrane protein</topology>
    </subcellularLocation>
</comment>
<reference evidence="15" key="2">
    <citation type="submission" date="2025-08" db="UniProtKB">
        <authorList>
            <consortium name="Ensembl"/>
        </authorList>
    </citation>
    <scope>IDENTIFICATION</scope>
</reference>
<evidence type="ECO:0000256" key="12">
    <source>
        <dbReference type="RuleBase" id="RU000688"/>
    </source>
</evidence>
<dbReference type="GO" id="GO:0004984">
    <property type="term" value="F:olfactory receptor activity"/>
    <property type="evidence" value="ECO:0007669"/>
    <property type="project" value="InterPro"/>
</dbReference>
<evidence type="ECO:0000256" key="7">
    <source>
        <dbReference type="ARBA" id="ARBA00022989"/>
    </source>
</evidence>
<evidence type="ECO:0000256" key="11">
    <source>
        <dbReference type="ARBA" id="ARBA00023224"/>
    </source>
</evidence>
<organism evidence="15">
    <name type="scientific">Capra hircus</name>
    <name type="common">Goat</name>
    <dbReference type="NCBI Taxonomy" id="9925"/>
    <lineage>
        <taxon>Eukaryota</taxon>
        <taxon>Metazoa</taxon>
        <taxon>Chordata</taxon>
        <taxon>Craniata</taxon>
        <taxon>Vertebrata</taxon>
        <taxon>Euteleostomi</taxon>
        <taxon>Mammalia</taxon>
        <taxon>Eutheria</taxon>
        <taxon>Laurasiatheria</taxon>
        <taxon>Artiodactyla</taxon>
        <taxon>Ruminantia</taxon>
        <taxon>Pecora</taxon>
        <taxon>Bovidae</taxon>
        <taxon>Caprinae</taxon>
        <taxon>Capra</taxon>
    </lineage>
</organism>
<feature type="transmembrane region" description="Helical" evidence="13">
    <location>
        <begin position="316"/>
        <end position="336"/>
    </location>
</feature>
<keyword evidence="8 12" id="KW-0297">G-protein coupled receptor</keyword>
<dbReference type="Ensembl" id="ENSCHIT00010035639.1">
    <property type="protein sequence ID" value="ENSCHIP00010025248.1"/>
    <property type="gene ID" value="ENSCHIG00010018386.1"/>
</dbReference>
<evidence type="ECO:0000256" key="4">
    <source>
        <dbReference type="ARBA" id="ARBA00022606"/>
    </source>
</evidence>
<keyword evidence="11 12" id="KW-0807">Transducer</keyword>
<sequence>MVSNKVHTISNSYHLNVNLTSMMEFVLLGFSDIPNLQMFLFVIFLFTYVITLMGNGTIILITGTDQTLQTPMYFFLGNLSFLEICYVMLINLWTQKRHISLFACATQMSFVLIFGNIECLLLTVMAYDRYVAICSPLHYPLVMNRKICVQLVAACWVTGVPIEIGQTSQIFSLPFCRSKQINHYFCDIPPVLKLACGDTFLNEMLVFTVAVLFVMVPFLLILGSYSRITSTILKLPSATGRAKAFSTCSSHVMVVTLFFGSAIVTYLRPKSKNSSRTDKFLSLFYTVVTPMLNPLIYALRNKDYHLLTFSLKTIDIFVLSCSYDYHAFFPLFMIFLDI</sequence>
<feature type="transmembrane region" description="Helical" evidence="13">
    <location>
        <begin position="204"/>
        <end position="224"/>
    </location>
</feature>
<evidence type="ECO:0000256" key="2">
    <source>
        <dbReference type="ARBA" id="ARBA00004651"/>
    </source>
</evidence>
<proteinExistence type="inferred from homology"/>
<dbReference type="InterPro" id="IPR000725">
    <property type="entry name" value="Olfact_rcpt"/>
</dbReference>
<comment type="similarity">
    <text evidence="12">Belongs to the G-protein coupled receptor 1 family.</text>
</comment>
<dbReference type="AlphaFoldDB" id="A0A8C2R9L5"/>
<dbReference type="InterPro" id="IPR017452">
    <property type="entry name" value="GPCR_Rhodpsn_7TM"/>
</dbReference>
<keyword evidence="7 13" id="KW-1133">Transmembrane helix</keyword>
<feature type="transmembrane region" description="Helical" evidence="13">
    <location>
        <begin position="38"/>
        <end position="61"/>
    </location>
</feature>
<evidence type="ECO:0000256" key="5">
    <source>
        <dbReference type="ARBA" id="ARBA00022692"/>
    </source>
</evidence>
<protein>
    <recommendedName>
        <fullName evidence="13">Olfactory receptor</fullName>
    </recommendedName>
</protein>
<keyword evidence="4 13" id="KW-0716">Sensory transduction</keyword>
<evidence type="ECO:0000256" key="10">
    <source>
        <dbReference type="ARBA" id="ARBA00023170"/>
    </source>
</evidence>
<feature type="transmembrane region" description="Helical" evidence="13">
    <location>
        <begin position="244"/>
        <end position="267"/>
    </location>
</feature>
<dbReference type="Gene3D" id="1.20.1070.10">
    <property type="entry name" value="Rhodopsin 7-helix transmembrane proteins"/>
    <property type="match status" value="1"/>
</dbReference>
<feature type="transmembrane region" description="Helical" evidence="13">
    <location>
        <begin position="279"/>
        <end position="296"/>
    </location>
</feature>
<evidence type="ECO:0000256" key="3">
    <source>
        <dbReference type="ARBA" id="ARBA00022475"/>
    </source>
</evidence>
<keyword evidence="6 13" id="KW-0552">Olfaction</keyword>
<reference evidence="15" key="1">
    <citation type="submission" date="2019-03" db="EMBL/GenBank/DDBJ databases">
        <title>Genome sequencing and reference-guided assembly of Black Bengal Goat (Capra hircus).</title>
        <authorList>
            <person name="Siddiki A.Z."/>
            <person name="Baten A."/>
            <person name="Billah M."/>
            <person name="Alam M.A.U."/>
            <person name="Shawrob K.S.M."/>
            <person name="Saha S."/>
            <person name="Chowdhury M."/>
            <person name="Rahman A.H."/>
            <person name="Stear M."/>
            <person name="Miah G."/>
            <person name="Das G.B."/>
            <person name="Hossain M.M."/>
            <person name="Kumkum M."/>
            <person name="Islam M.S."/>
            <person name="Mollah A.M."/>
            <person name="Ahsan A."/>
            <person name="Tusar F."/>
            <person name="Khan M.K.I."/>
        </authorList>
    </citation>
    <scope>NUCLEOTIDE SEQUENCE [LARGE SCALE GENOMIC DNA]</scope>
</reference>
<evidence type="ECO:0000256" key="13">
    <source>
        <dbReference type="RuleBase" id="RU363047"/>
    </source>
</evidence>
<dbReference type="PROSITE" id="PS00237">
    <property type="entry name" value="G_PROTEIN_RECEP_F1_1"/>
    <property type="match status" value="1"/>
</dbReference>
<dbReference type="Pfam" id="PF13853">
    <property type="entry name" value="7tm_4"/>
    <property type="match status" value="1"/>
</dbReference>
<evidence type="ECO:0000313" key="15">
    <source>
        <dbReference type="Ensembl" id="ENSCHIP00010025248.1"/>
    </source>
</evidence>
<keyword evidence="9 13" id="KW-0472">Membrane</keyword>
<feature type="domain" description="G-protein coupled receptors family 1 profile" evidence="14">
    <location>
        <begin position="54"/>
        <end position="297"/>
    </location>
</feature>
<accession>A0A8C2R9L5</accession>
<feature type="transmembrane region" description="Helical" evidence="13">
    <location>
        <begin position="73"/>
        <end position="93"/>
    </location>
</feature>
<dbReference type="GO" id="GO:0005886">
    <property type="term" value="C:plasma membrane"/>
    <property type="evidence" value="ECO:0007669"/>
    <property type="project" value="UniProtKB-SubCell"/>
</dbReference>
<evidence type="ECO:0000256" key="1">
    <source>
        <dbReference type="ARBA" id="ARBA00003929"/>
    </source>
</evidence>
<dbReference type="PANTHER" id="PTHR26453">
    <property type="entry name" value="OLFACTORY RECEPTOR"/>
    <property type="match status" value="1"/>
</dbReference>
<dbReference type="PRINTS" id="PR00245">
    <property type="entry name" value="OLFACTORYR"/>
</dbReference>
<evidence type="ECO:0000259" key="14">
    <source>
        <dbReference type="PROSITE" id="PS50262"/>
    </source>
</evidence>
<evidence type="ECO:0000256" key="9">
    <source>
        <dbReference type="ARBA" id="ARBA00023136"/>
    </source>
</evidence>
<keyword evidence="5 12" id="KW-0812">Transmembrane</keyword>
<dbReference type="PROSITE" id="PS50262">
    <property type="entry name" value="G_PROTEIN_RECEP_F1_2"/>
    <property type="match status" value="1"/>
</dbReference>
<keyword evidence="10 12" id="KW-0675">Receptor</keyword>
<dbReference type="SUPFAM" id="SSF81321">
    <property type="entry name" value="Family A G protein-coupled receptor-like"/>
    <property type="match status" value="1"/>
</dbReference>
<dbReference type="InterPro" id="IPR000276">
    <property type="entry name" value="GPCR_Rhodpsn"/>
</dbReference>
<dbReference type="CDD" id="cd15225">
    <property type="entry name" value="7tmA_OR10A-like"/>
    <property type="match status" value="1"/>
</dbReference>
<dbReference type="FunFam" id="1.20.1070.10:FF:000001">
    <property type="entry name" value="Olfactory receptor"/>
    <property type="match status" value="1"/>
</dbReference>
<comment type="function">
    <text evidence="1">Putative odorant or sperm cell receptor.</text>
</comment>
<evidence type="ECO:0000256" key="8">
    <source>
        <dbReference type="ARBA" id="ARBA00023040"/>
    </source>
</evidence>
<dbReference type="GO" id="GO:0004930">
    <property type="term" value="F:G protein-coupled receptor activity"/>
    <property type="evidence" value="ECO:0007669"/>
    <property type="project" value="UniProtKB-KW"/>
</dbReference>
<evidence type="ECO:0000256" key="6">
    <source>
        <dbReference type="ARBA" id="ARBA00022725"/>
    </source>
</evidence>
<name>A0A8C2R9L5_CAPHI</name>
<dbReference type="PRINTS" id="PR00237">
    <property type="entry name" value="GPCRRHODOPSN"/>
</dbReference>